<protein>
    <submittedName>
        <fullName evidence="2">Fasciclin domain-containing protein</fullName>
    </submittedName>
</protein>
<dbReference type="SUPFAM" id="SSF82153">
    <property type="entry name" value="FAS1 domain"/>
    <property type="match status" value="2"/>
</dbReference>
<dbReference type="Pfam" id="PF02469">
    <property type="entry name" value="Fasciclin"/>
    <property type="match status" value="2"/>
</dbReference>
<feature type="domain" description="FAS1" evidence="1">
    <location>
        <begin position="30"/>
        <end position="165"/>
    </location>
</feature>
<sequence length="313" mass="33301">MTRKNLIFLSLLFITGWLCMGSCLAQNNTTAHGVLDAAGELGLTEFSELAESTGFASTLDNQGVLLFDSGSFVIFAPSDDAFSAIDDMDMNILIENQTELERVLSYHAVWNSGSFVNISDIDSARTLQGENLSINSTDGLMVNGANVTESIQYDNGVIYVIDKVLMPEKSSMAGAAKAAENLGAKDFASAIVAEGLEDRLNGQGLMGITTLGEGPFTIFAPSDEAFDAAKSTVDSIKKQDMGMIDLLGYHMVEAKDLINMTESGSAKTLQGESLAVDSATGYVSMARVSGSERYSNGVVYLIDQVLVPISLSM</sequence>
<gene>
    <name evidence="2" type="ORF">GX426_04345</name>
</gene>
<dbReference type="Gene3D" id="2.30.180.10">
    <property type="entry name" value="FAS1 domain"/>
    <property type="match status" value="2"/>
</dbReference>
<dbReference type="EMBL" id="JAAYUN010000076">
    <property type="protein sequence ID" value="NLJ22321.1"/>
    <property type="molecule type" value="Genomic_DNA"/>
</dbReference>
<dbReference type="Proteomes" id="UP000544742">
    <property type="component" value="Unassembled WGS sequence"/>
</dbReference>
<evidence type="ECO:0000313" key="3">
    <source>
        <dbReference type="Proteomes" id="UP000544742"/>
    </source>
</evidence>
<dbReference type="InterPro" id="IPR036378">
    <property type="entry name" value="FAS1_dom_sf"/>
</dbReference>
<evidence type="ECO:0000259" key="1">
    <source>
        <dbReference type="PROSITE" id="PS50213"/>
    </source>
</evidence>
<dbReference type="SMART" id="SM00554">
    <property type="entry name" value="FAS1"/>
    <property type="match status" value="2"/>
</dbReference>
<dbReference type="InterPro" id="IPR050904">
    <property type="entry name" value="Adhesion/Biosynth-related"/>
</dbReference>
<feature type="domain" description="FAS1" evidence="1">
    <location>
        <begin position="171"/>
        <end position="306"/>
    </location>
</feature>
<dbReference type="PANTHER" id="PTHR10900:SF77">
    <property type="entry name" value="FI19380P1"/>
    <property type="match status" value="1"/>
</dbReference>
<dbReference type="GeneID" id="10459920"/>
<dbReference type="PROSITE" id="PS50213">
    <property type="entry name" value="FAS1"/>
    <property type="match status" value="2"/>
</dbReference>
<comment type="caution">
    <text evidence="2">The sequence shown here is derived from an EMBL/GenBank/DDBJ whole genome shotgun (WGS) entry which is preliminary data.</text>
</comment>
<dbReference type="AlphaFoldDB" id="A0A7K4AH53"/>
<dbReference type="PANTHER" id="PTHR10900">
    <property type="entry name" value="PERIOSTIN-RELATED"/>
    <property type="match status" value="1"/>
</dbReference>
<name>A0A7K4AH53_METSH</name>
<proteinExistence type="predicted"/>
<reference evidence="2 3" key="1">
    <citation type="journal article" date="2020" name="Biotechnol. Biofuels">
        <title>New insights from the biogas microbiome by comprehensive genome-resolved metagenomics of nearly 1600 species originating from multiple anaerobic digesters.</title>
        <authorList>
            <person name="Campanaro S."/>
            <person name="Treu L."/>
            <person name="Rodriguez-R L.M."/>
            <person name="Kovalovszki A."/>
            <person name="Ziels R.M."/>
            <person name="Maus I."/>
            <person name="Zhu X."/>
            <person name="Kougias P.G."/>
            <person name="Basile A."/>
            <person name="Luo G."/>
            <person name="Schluter A."/>
            <person name="Konstantinidis K.T."/>
            <person name="Angelidaki I."/>
        </authorList>
    </citation>
    <scope>NUCLEOTIDE SEQUENCE [LARGE SCALE GENOMIC DNA]</scope>
    <source>
        <strain evidence="2">AS27yjCOA_157</strain>
    </source>
</reference>
<dbReference type="OMA" id="RGIFSYQ"/>
<organism evidence="2 3">
    <name type="scientific">Methanothrix soehngenii</name>
    <name type="common">Methanosaeta concilii</name>
    <dbReference type="NCBI Taxonomy" id="2223"/>
    <lineage>
        <taxon>Archaea</taxon>
        <taxon>Methanobacteriati</taxon>
        <taxon>Methanobacteriota</taxon>
        <taxon>Stenosarchaea group</taxon>
        <taxon>Methanomicrobia</taxon>
        <taxon>Methanotrichales</taxon>
        <taxon>Methanotrichaceae</taxon>
        <taxon>Methanothrix</taxon>
    </lineage>
</organism>
<accession>A0A7K4AH53</accession>
<dbReference type="RefSeq" id="WP_013718091.1">
    <property type="nucleotide sequence ID" value="NZ_CAJYDL010000001.1"/>
</dbReference>
<evidence type="ECO:0000313" key="2">
    <source>
        <dbReference type="EMBL" id="NLJ22321.1"/>
    </source>
</evidence>
<dbReference type="InterPro" id="IPR000782">
    <property type="entry name" value="FAS1_domain"/>
</dbReference>